<proteinExistence type="predicted"/>
<comment type="caution">
    <text evidence="1">The sequence shown here is derived from an EMBL/GenBank/DDBJ whole genome shotgun (WGS) entry which is preliminary data.</text>
</comment>
<evidence type="ECO:0000313" key="1">
    <source>
        <dbReference type="EMBL" id="MFC3114485.1"/>
    </source>
</evidence>
<dbReference type="InterPro" id="IPR010836">
    <property type="entry name" value="SapC"/>
</dbReference>
<gene>
    <name evidence="1" type="ORF">ACFODX_02885</name>
</gene>
<sequence>MSNIVLLNNIEHKNLKVVPVRGKEYGDDDMCVPTCPKEFRSLQAQYPIVFGKNEKTGDYTPLALLGLQEGENLFIENGEWKARYIPLCAECKPFYIGKQSQRDLTASQNWVIHVDLDSPKVSTSEGISLFKEHGGNSEFLMRISKVLGLVQEGVAEVKPFIDLLVEFDLLEPFSAEMTLKNNQQHSLVGFYTINEEKLASLSVNALKKLHDSGFLFDIYMQLASLSQIAALIERKNNLI</sequence>
<accession>A0ABV7FCZ2</accession>
<protein>
    <submittedName>
        <fullName evidence="1">SapC family protein</fullName>
    </submittedName>
</protein>
<dbReference type="EMBL" id="JBHRTF010000002">
    <property type="protein sequence ID" value="MFC3114485.1"/>
    <property type="molecule type" value="Genomic_DNA"/>
</dbReference>
<reference evidence="2" key="1">
    <citation type="journal article" date="2019" name="Int. J. Syst. Evol. Microbiol.">
        <title>The Global Catalogue of Microorganisms (GCM) 10K type strain sequencing project: providing services to taxonomists for standard genome sequencing and annotation.</title>
        <authorList>
            <consortium name="The Broad Institute Genomics Platform"/>
            <consortium name="The Broad Institute Genome Sequencing Center for Infectious Disease"/>
            <person name="Wu L."/>
            <person name="Ma J."/>
        </authorList>
    </citation>
    <scope>NUCLEOTIDE SEQUENCE [LARGE SCALE GENOMIC DNA]</scope>
    <source>
        <strain evidence="2">KCTC 52237</strain>
    </source>
</reference>
<dbReference type="RefSeq" id="WP_378115869.1">
    <property type="nucleotide sequence ID" value="NZ_JBHRTF010000002.1"/>
</dbReference>
<keyword evidence="2" id="KW-1185">Reference proteome</keyword>
<name>A0ABV7FCZ2_9GAMM</name>
<dbReference type="Pfam" id="PF07277">
    <property type="entry name" value="SapC"/>
    <property type="match status" value="1"/>
</dbReference>
<organism evidence="1 2">
    <name type="scientific">Cellvibrio fontiphilus</name>
    <dbReference type="NCBI Taxonomy" id="1815559"/>
    <lineage>
        <taxon>Bacteria</taxon>
        <taxon>Pseudomonadati</taxon>
        <taxon>Pseudomonadota</taxon>
        <taxon>Gammaproteobacteria</taxon>
        <taxon>Cellvibrionales</taxon>
        <taxon>Cellvibrionaceae</taxon>
        <taxon>Cellvibrio</taxon>
    </lineage>
</organism>
<evidence type="ECO:0000313" key="2">
    <source>
        <dbReference type="Proteomes" id="UP001595555"/>
    </source>
</evidence>
<dbReference type="Proteomes" id="UP001595555">
    <property type="component" value="Unassembled WGS sequence"/>
</dbReference>